<dbReference type="Gene3D" id="1.10.1760.20">
    <property type="match status" value="1"/>
</dbReference>
<dbReference type="Pfam" id="PF12822">
    <property type="entry name" value="ECF_trnsprt"/>
    <property type="match status" value="1"/>
</dbReference>
<keyword evidence="3" id="KW-1185">Reference proteome</keyword>
<dbReference type="STRING" id="1587.ALV80_10655"/>
<dbReference type="AlphaFoldDB" id="U6F429"/>
<evidence type="ECO:0000256" key="1">
    <source>
        <dbReference type="SAM" id="Phobius"/>
    </source>
</evidence>
<reference evidence="2" key="1">
    <citation type="submission" date="2013-09" db="EMBL/GenBank/DDBJ databases">
        <title>Draft Genome Sequence of five Lactobacillus helveticus strains CIRM-BIA 101T, 103, 104, 951 and 953 isolated from milk product.</title>
        <authorList>
            <person name="Valence F."/>
            <person name="Chuat V."/>
            <person name="Ma L."/>
            <person name="Creno S."/>
            <person name="Falentin H."/>
            <person name="Lortal S."/>
            <person name="Bizet C."/>
            <person name="Clermont D."/>
            <person name="Loux V."/>
            <person name="Bouchier C."/>
            <person name="Cousin S."/>
        </authorList>
    </citation>
    <scope>NUCLEOTIDE SEQUENCE [LARGE SCALE GENOMIC DNA]</scope>
    <source>
        <strain evidence="2">CIRM-BIA 951</strain>
    </source>
</reference>
<accession>U6F429</accession>
<protein>
    <recommendedName>
        <fullName evidence="4">Integral membrane protein</fullName>
    </recommendedName>
</protein>
<name>U6F429_LACHE</name>
<evidence type="ECO:0000313" key="3">
    <source>
        <dbReference type="Proteomes" id="UP000017248"/>
    </source>
</evidence>
<dbReference type="EMBL" id="CBUK010000026">
    <property type="protein sequence ID" value="CDI57739.1"/>
    <property type="molecule type" value="Genomic_DNA"/>
</dbReference>
<keyword evidence="1" id="KW-1133">Transmembrane helix</keyword>
<proteinExistence type="predicted"/>
<evidence type="ECO:0008006" key="4">
    <source>
        <dbReference type="Google" id="ProtNLM"/>
    </source>
</evidence>
<dbReference type="RefSeq" id="WP_023190510.1">
    <property type="nucleotide sequence ID" value="NZ_HG530784.1"/>
</dbReference>
<keyword evidence="1" id="KW-0812">Transmembrane</keyword>
<sequence>MRREETRRMTITAVFAAILIMQTFLPNIGYVRIIPVLPVAITTIPMTIAIYGTLMGTKAGLGFGLFWGITRLIVAYTQPGDMVSLMLFQNPVISVVPSVLAGFFPGLITKAMGKTNYAKLGYIFSGAVTSLTNTIMVILLTSIFFMHDPASLVHYLGNYSSSAPLILILITALGANGVIEAIFTALVVPVIVTPLNLVLKRA</sequence>
<feature type="transmembrane region" description="Helical" evidence="1">
    <location>
        <begin position="88"/>
        <end position="108"/>
    </location>
</feature>
<evidence type="ECO:0000313" key="2">
    <source>
        <dbReference type="EMBL" id="CDI57739.1"/>
    </source>
</evidence>
<organism evidence="2 3">
    <name type="scientific">Lactobacillus helveticus CIRM-BIA 951</name>
    <dbReference type="NCBI Taxonomy" id="1226334"/>
    <lineage>
        <taxon>Bacteria</taxon>
        <taxon>Bacillati</taxon>
        <taxon>Bacillota</taxon>
        <taxon>Bacilli</taxon>
        <taxon>Lactobacillales</taxon>
        <taxon>Lactobacillaceae</taxon>
        <taxon>Lactobacillus</taxon>
    </lineage>
</organism>
<feature type="transmembrane region" description="Helical" evidence="1">
    <location>
        <begin position="120"/>
        <end position="145"/>
    </location>
</feature>
<keyword evidence="1" id="KW-0472">Membrane</keyword>
<dbReference type="InterPro" id="IPR024529">
    <property type="entry name" value="ECF_trnsprt_substrate-spec"/>
</dbReference>
<dbReference type="Proteomes" id="UP000017248">
    <property type="component" value="Unassembled WGS sequence"/>
</dbReference>
<gene>
    <name evidence="2" type="ORF">LHCIRMBIA951_01734</name>
</gene>
<feature type="transmembrane region" description="Helical" evidence="1">
    <location>
        <begin position="165"/>
        <end position="192"/>
    </location>
</feature>
<feature type="transmembrane region" description="Helical" evidence="1">
    <location>
        <begin position="9"/>
        <end position="25"/>
    </location>
</feature>
<dbReference type="HOGENOM" id="CLU_088550_0_0_9"/>
<dbReference type="GO" id="GO:0022857">
    <property type="term" value="F:transmembrane transporter activity"/>
    <property type="evidence" value="ECO:0007669"/>
    <property type="project" value="InterPro"/>
</dbReference>
<comment type="caution">
    <text evidence="2">The sequence shown here is derived from an EMBL/GenBank/DDBJ whole genome shotgun (WGS) entry which is preliminary data.</text>
</comment>